<comment type="similarity">
    <text evidence="2 14">Belongs to the SMDT1/EMRE family.</text>
</comment>
<evidence type="ECO:0000256" key="13">
    <source>
        <dbReference type="ARBA" id="ARBA00023136"/>
    </source>
</evidence>
<dbReference type="PANTHER" id="PTHR33904:SF1">
    <property type="entry name" value="ESSENTIAL MCU REGULATOR, MITOCHONDRIAL"/>
    <property type="match status" value="1"/>
</dbReference>
<evidence type="ECO:0000256" key="2">
    <source>
        <dbReference type="ARBA" id="ARBA00008958"/>
    </source>
</evidence>
<dbReference type="Pfam" id="PF10161">
    <property type="entry name" value="DDDD"/>
    <property type="match status" value="1"/>
</dbReference>
<keyword evidence="4 14" id="KW-0813">Transport</keyword>
<keyword evidence="5 14" id="KW-0109">Calcium transport</keyword>
<reference evidence="15" key="1">
    <citation type="submission" date="2023-10" db="EMBL/GenBank/DDBJ databases">
        <title>Genome assembly of Pristionchus species.</title>
        <authorList>
            <person name="Yoshida K."/>
            <person name="Sommer R.J."/>
        </authorList>
    </citation>
    <scope>NUCLEOTIDE SEQUENCE</scope>
    <source>
        <strain evidence="15">RS5133</strain>
    </source>
</reference>
<dbReference type="GO" id="GO:0036444">
    <property type="term" value="P:calcium import into the mitochondrion"/>
    <property type="evidence" value="ECO:0007669"/>
    <property type="project" value="UniProtKB-UniRule"/>
</dbReference>
<keyword evidence="13" id="KW-0472">Membrane</keyword>
<keyword evidence="8 14" id="KW-0106">Calcium</keyword>
<comment type="caution">
    <text evidence="15">The sequence shown here is derived from an EMBL/GenBank/DDBJ whole genome shotgun (WGS) entry which is preliminary data.</text>
</comment>
<gene>
    <name evidence="15" type="ORF">PFISCL1PPCAC_28076</name>
</gene>
<evidence type="ECO:0000256" key="12">
    <source>
        <dbReference type="ARBA" id="ARBA00023128"/>
    </source>
</evidence>
<organism evidence="15 16">
    <name type="scientific">Pristionchus fissidentatus</name>
    <dbReference type="NCBI Taxonomy" id="1538716"/>
    <lineage>
        <taxon>Eukaryota</taxon>
        <taxon>Metazoa</taxon>
        <taxon>Ecdysozoa</taxon>
        <taxon>Nematoda</taxon>
        <taxon>Chromadorea</taxon>
        <taxon>Rhabditida</taxon>
        <taxon>Rhabditina</taxon>
        <taxon>Diplogasteromorpha</taxon>
        <taxon>Diplogasteroidea</taxon>
        <taxon>Neodiplogasteridae</taxon>
        <taxon>Pristionchus</taxon>
    </lineage>
</organism>
<dbReference type="InterPro" id="IPR018782">
    <property type="entry name" value="MCU_reg"/>
</dbReference>
<keyword evidence="12 14" id="KW-0496">Mitochondrion</keyword>
<evidence type="ECO:0000256" key="6">
    <source>
        <dbReference type="ARBA" id="ARBA00022692"/>
    </source>
</evidence>
<evidence type="ECO:0000256" key="3">
    <source>
        <dbReference type="ARBA" id="ARBA00022180"/>
    </source>
</evidence>
<keyword evidence="9 14" id="KW-0809">Transit peptide</keyword>
<name>A0AAV5X162_9BILA</name>
<keyword evidence="10" id="KW-1133">Transmembrane helix</keyword>
<keyword evidence="6" id="KW-0812">Transmembrane</keyword>
<comment type="subcellular location">
    <subcellularLocation>
        <location evidence="1 14">Mitochondrion inner membrane</location>
        <topology evidence="1 14">Single-pass membrane protein</topology>
    </subcellularLocation>
</comment>
<evidence type="ECO:0000256" key="5">
    <source>
        <dbReference type="ARBA" id="ARBA00022568"/>
    </source>
</evidence>
<evidence type="ECO:0000256" key="7">
    <source>
        <dbReference type="ARBA" id="ARBA00022792"/>
    </source>
</evidence>
<accession>A0AAV5X162</accession>
<dbReference type="AlphaFoldDB" id="A0AAV5X162"/>
<evidence type="ECO:0000313" key="15">
    <source>
        <dbReference type="EMBL" id="GMT36779.1"/>
    </source>
</evidence>
<dbReference type="GO" id="GO:1990246">
    <property type="term" value="C:uniplex complex"/>
    <property type="evidence" value="ECO:0007669"/>
    <property type="project" value="UniProtKB-UniRule"/>
</dbReference>
<proteinExistence type="inferred from homology"/>
<comment type="function">
    <text evidence="14">Essential regulatory subunit of the mitochondrial calcium uniporter complex (uniplex), a complex that mediates calcium uptake into mitochondria.</text>
</comment>
<evidence type="ECO:0000256" key="11">
    <source>
        <dbReference type="ARBA" id="ARBA00023065"/>
    </source>
</evidence>
<evidence type="ECO:0000256" key="10">
    <source>
        <dbReference type="ARBA" id="ARBA00022989"/>
    </source>
</evidence>
<comment type="subunit">
    <text evidence="14">Component of the uniplex complex. Interacts (via the transmembrane region) with MCU (via the first transmembrane region); the interaction is direct.</text>
</comment>
<evidence type="ECO:0000256" key="1">
    <source>
        <dbReference type="ARBA" id="ARBA00004434"/>
    </source>
</evidence>
<evidence type="ECO:0000256" key="8">
    <source>
        <dbReference type="ARBA" id="ARBA00022837"/>
    </source>
</evidence>
<evidence type="ECO:0000256" key="9">
    <source>
        <dbReference type="ARBA" id="ARBA00022946"/>
    </source>
</evidence>
<dbReference type="PANTHER" id="PTHR33904">
    <property type="entry name" value="ESSENTIAL MCU REGULATOR, MITOCHONDRIAL"/>
    <property type="match status" value="1"/>
</dbReference>
<keyword evidence="7 14" id="KW-0999">Mitochondrion inner membrane</keyword>
<protein>
    <recommendedName>
        <fullName evidence="3 14">Essential MCU regulator, mitochondrial</fullName>
    </recommendedName>
    <alternativeName>
        <fullName evidence="14">Single-pass membrane protein with aspartate-rich tail 1, mitochondrial</fullName>
    </alternativeName>
</protein>
<dbReference type="EMBL" id="BTSY01000007">
    <property type="protein sequence ID" value="GMT36779.1"/>
    <property type="molecule type" value="Genomic_DNA"/>
</dbReference>
<sequence>SRSCRAMDKLALAARVFANLTSTAIRNSQVAPANIHYTVSSKTVETPNSLFKVLAIGGASLYLGAFLAREGASFLEENEIFVPSEDDDDD</sequence>
<keyword evidence="11 14" id="KW-0406">Ion transport</keyword>
<evidence type="ECO:0000256" key="14">
    <source>
        <dbReference type="RuleBase" id="RU369077"/>
    </source>
</evidence>
<dbReference type="Proteomes" id="UP001432322">
    <property type="component" value="Unassembled WGS sequence"/>
</dbReference>
<evidence type="ECO:0000256" key="4">
    <source>
        <dbReference type="ARBA" id="ARBA00022448"/>
    </source>
</evidence>
<feature type="non-terminal residue" evidence="15">
    <location>
        <position position="1"/>
    </location>
</feature>
<evidence type="ECO:0000313" key="16">
    <source>
        <dbReference type="Proteomes" id="UP001432322"/>
    </source>
</evidence>
<dbReference type="GO" id="GO:0051560">
    <property type="term" value="P:mitochondrial calcium ion homeostasis"/>
    <property type="evidence" value="ECO:0007669"/>
    <property type="project" value="UniProtKB-UniRule"/>
</dbReference>
<keyword evidence="16" id="KW-1185">Reference proteome</keyword>